<accession>A0A7L0YAG8</accession>
<evidence type="ECO:0000259" key="2">
    <source>
        <dbReference type="PROSITE" id="PS50287"/>
    </source>
</evidence>
<keyword evidence="4" id="KW-1185">Reference proteome</keyword>
<organism evidence="3 4">
    <name type="scientific">Ploceus nigricollis</name>
    <dbReference type="NCBI Taxonomy" id="441696"/>
    <lineage>
        <taxon>Eukaryota</taxon>
        <taxon>Metazoa</taxon>
        <taxon>Chordata</taxon>
        <taxon>Craniata</taxon>
        <taxon>Vertebrata</taxon>
        <taxon>Euteleostomi</taxon>
        <taxon>Archelosauria</taxon>
        <taxon>Archosauria</taxon>
        <taxon>Dinosauria</taxon>
        <taxon>Saurischia</taxon>
        <taxon>Theropoda</taxon>
        <taxon>Coelurosauria</taxon>
        <taxon>Aves</taxon>
        <taxon>Neognathae</taxon>
        <taxon>Neoaves</taxon>
        <taxon>Telluraves</taxon>
        <taxon>Australaves</taxon>
        <taxon>Passeriformes</taxon>
        <taxon>Passeroidea</taxon>
        <taxon>Ploceidae</taxon>
        <taxon>Ploceinae</taxon>
        <taxon>Ploceus</taxon>
    </lineage>
</organism>
<reference evidence="3 4" key="1">
    <citation type="submission" date="2019-09" db="EMBL/GenBank/DDBJ databases">
        <title>Bird 10,000 Genomes (B10K) Project - Family phase.</title>
        <authorList>
            <person name="Zhang G."/>
        </authorList>
    </citation>
    <scope>NUCLEOTIDE SEQUENCE [LARGE SCALE GENOMIC DNA]</scope>
    <source>
        <strain evidence="3">B10K-DU-001-79</strain>
        <tissue evidence="3">Muscle</tissue>
    </source>
</reference>
<dbReference type="PROSITE" id="PS50287">
    <property type="entry name" value="SRCR_2"/>
    <property type="match status" value="1"/>
</dbReference>
<feature type="domain" description="SRCR" evidence="2">
    <location>
        <begin position="29"/>
        <end position="72"/>
    </location>
</feature>
<proteinExistence type="predicted"/>
<dbReference type="EMBL" id="VXBC01002305">
    <property type="protein sequence ID" value="NXM12388.1"/>
    <property type="molecule type" value="Genomic_DNA"/>
</dbReference>
<feature type="non-terminal residue" evidence="3">
    <location>
        <position position="72"/>
    </location>
</feature>
<evidence type="ECO:0000313" key="4">
    <source>
        <dbReference type="Proteomes" id="UP000539920"/>
    </source>
</evidence>
<dbReference type="GO" id="GO:0016020">
    <property type="term" value="C:membrane"/>
    <property type="evidence" value="ECO:0007669"/>
    <property type="project" value="InterPro"/>
</dbReference>
<gene>
    <name evidence="3" type="primary">Srcrm</name>
    <name evidence="3" type="ORF">PLONIG_R15409</name>
</gene>
<sequence length="72" mass="7609">ECPVALLGKPRCAPGNAAAVNCSGTAESLRLVEGDTRCDGWLEGAIRTNGTGTWRRVPGEVSHVQNLSNVCW</sequence>
<dbReference type="AlphaFoldDB" id="A0A7L0YAG8"/>
<comment type="caution">
    <text evidence="1">Lacks conserved residue(s) required for the propagation of feature annotation.</text>
</comment>
<evidence type="ECO:0000313" key="3">
    <source>
        <dbReference type="EMBL" id="NXM12388.1"/>
    </source>
</evidence>
<dbReference type="InterPro" id="IPR001190">
    <property type="entry name" value="SRCR"/>
</dbReference>
<feature type="non-terminal residue" evidence="3">
    <location>
        <position position="1"/>
    </location>
</feature>
<comment type="caution">
    <text evidence="3">The sequence shown here is derived from an EMBL/GenBank/DDBJ whole genome shotgun (WGS) entry which is preliminary data.</text>
</comment>
<dbReference type="Proteomes" id="UP000539920">
    <property type="component" value="Unassembled WGS sequence"/>
</dbReference>
<evidence type="ECO:0000256" key="1">
    <source>
        <dbReference type="PROSITE-ProRule" id="PRU00196"/>
    </source>
</evidence>
<protein>
    <submittedName>
        <fullName evidence="3">SRCRM protein</fullName>
    </submittedName>
</protein>
<name>A0A7L0YAG8_9PASE</name>